<evidence type="ECO:0000313" key="2">
    <source>
        <dbReference type="Proteomes" id="UP000831068"/>
    </source>
</evidence>
<dbReference type="Proteomes" id="UP000831068">
    <property type="component" value="Chromosome"/>
</dbReference>
<accession>A0ABY4BHI6</accession>
<dbReference type="EMBL" id="CP094529">
    <property type="protein sequence ID" value="UOE37421.1"/>
    <property type="molecule type" value="Genomic_DNA"/>
</dbReference>
<dbReference type="GeneID" id="78302001"/>
<keyword evidence="2" id="KW-1185">Reference proteome</keyword>
<evidence type="ECO:0008006" key="3">
    <source>
        <dbReference type="Google" id="ProtNLM"/>
    </source>
</evidence>
<sequence length="276" mass="32766">MENLLKKTKLFLLLFITANVFGQVSVKRLNDPAIVAQHKRMTFESWGDWRPYPKYFLGIQTNFAYATVWGMWAPKINRDYKDGADIRPLKPTGEQNLRLAQLKFQEEEAKKIKAASDTIYKRSVQDLAHWTSATVDADPLWLLYYKRMLKPITEFPDTPQNFMEWRLKDQQTYETLFTTGTLKRLQEELDLIKEKYSMSRSMDMPRGKRFIMYHEILIKWRKFVQELKKHNDKTTLLLDYKNILNNHLPTAIPSQSTSASDKQIVQDVMQKYKHKY</sequence>
<organism evidence="1 2">
    <name type="scientific">Chryseobacterium oryzae</name>
    <dbReference type="NCBI Taxonomy" id="2929799"/>
    <lineage>
        <taxon>Bacteria</taxon>
        <taxon>Pseudomonadati</taxon>
        <taxon>Bacteroidota</taxon>
        <taxon>Flavobacteriia</taxon>
        <taxon>Flavobacteriales</taxon>
        <taxon>Weeksellaceae</taxon>
        <taxon>Chryseobacterium group</taxon>
        <taxon>Chryseobacterium</taxon>
    </lineage>
</organism>
<dbReference type="RefSeq" id="WP_229048565.1">
    <property type="nucleotide sequence ID" value="NZ_CP094529.1"/>
</dbReference>
<protein>
    <recommendedName>
        <fullName evidence="3">DUF5045 domain-containing protein</fullName>
    </recommendedName>
</protein>
<evidence type="ECO:0000313" key="1">
    <source>
        <dbReference type="EMBL" id="UOE37421.1"/>
    </source>
</evidence>
<proteinExistence type="predicted"/>
<name>A0ABY4BHI6_9FLAO</name>
<reference evidence="1 2" key="1">
    <citation type="submission" date="2022-03" db="EMBL/GenBank/DDBJ databases">
        <title>Chryseobacterium sp. isolated from the Andong Sikhe.</title>
        <authorList>
            <person name="Won M."/>
            <person name="Kim S.-J."/>
            <person name="Kwon S.-W."/>
        </authorList>
    </citation>
    <scope>NUCLEOTIDE SEQUENCE [LARGE SCALE GENOMIC DNA]</scope>
    <source>
        <strain evidence="1 2">ADR-1</strain>
    </source>
</reference>
<gene>
    <name evidence="1" type="ORF">MTP08_10120</name>
</gene>